<dbReference type="RefSeq" id="WP_188467040.1">
    <property type="nucleotide sequence ID" value="NZ_BAABHU010000014.1"/>
</dbReference>
<reference evidence="2" key="4">
    <citation type="submission" date="2024-05" db="EMBL/GenBank/DDBJ databases">
        <authorList>
            <person name="Sun Q."/>
            <person name="Zhou Y."/>
        </authorList>
    </citation>
    <scope>NUCLEOTIDE SEQUENCE</scope>
    <source>
        <strain evidence="2">CGMCC 1.10832</strain>
    </source>
</reference>
<organism evidence="3 4">
    <name type="scientific">Marivirga lumbricoides</name>
    <dbReference type="NCBI Taxonomy" id="1046115"/>
    <lineage>
        <taxon>Bacteria</taxon>
        <taxon>Pseudomonadati</taxon>
        <taxon>Bacteroidota</taxon>
        <taxon>Cytophagia</taxon>
        <taxon>Cytophagales</taxon>
        <taxon>Marivirgaceae</taxon>
        <taxon>Marivirga</taxon>
    </lineage>
</organism>
<dbReference type="SUPFAM" id="SSF49464">
    <property type="entry name" value="Carboxypeptidase regulatory domain-like"/>
    <property type="match status" value="1"/>
</dbReference>
<reference evidence="5" key="3">
    <citation type="journal article" date="2019" name="Int. J. Syst. Evol. Microbiol.">
        <title>The Global Catalogue of Microorganisms (GCM) 10K type strain sequencing project: providing services to taxonomists for standard genome sequencing and annotation.</title>
        <authorList>
            <consortium name="The Broad Institute Genomics Platform"/>
            <consortium name="The Broad Institute Genome Sequencing Center for Infectious Disease"/>
            <person name="Wu L."/>
            <person name="Ma J."/>
        </authorList>
    </citation>
    <scope>NUCLEOTIDE SEQUENCE [LARGE SCALE GENOMIC DNA]</scope>
    <source>
        <strain evidence="5">CGMCC 1.10832</strain>
    </source>
</reference>
<dbReference type="InterPro" id="IPR008969">
    <property type="entry name" value="CarboxyPept-like_regulatory"/>
</dbReference>
<proteinExistence type="predicted"/>
<evidence type="ECO:0000313" key="2">
    <source>
        <dbReference type="EMBL" id="GGC50474.1"/>
    </source>
</evidence>
<evidence type="ECO:0000256" key="1">
    <source>
        <dbReference type="SAM" id="SignalP"/>
    </source>
</evidence>
<feature type="chain" id="PRO_5015511386" description="Carboxypeptidase-like regulatory domain-containing protein" evidence="1">
    <location>
        <begin position="20"/>
        <end position="204"/>
    </location>
</feature>
<gene>
    <name evidence="3" type="ORF">C9994_01055</name>
    <name evidence="2" type="ORF">GCM10011506_40200</name>
</gene>
<sequence>MRNILLISLLFLTAFNTIAQEQGEKPIHMTGVILDAENLDPLPFVSVLMDSGKRGTVADNQGYFSFLAFPGDTITFRSVGYQSRDFIIPDILDGNSYSMIELMVRENLILDEVLVSPLPEMEAFAETILKQKLTNQQRSQISNFKNELNQILEQEYQRDKPYYEQWRYAQIYDMTGIVPPNNFLNPITWTNFIRDWKTNSNRRD</sequence>
<dbReference type="AlphaFoldDB" id="A0A2T4DVL7"/>
<reference evidence="3 4" key="2">
    <citation type="submission" date="2018-03" db="EMBL/GenBank/DDBJ databases">
        <title>Cross-interface Injection: A General Nanoliter Liquid Handling Method Applied to Single Cells Genome Amplification Automated Nanoliter Liquid Handling Applied to Single Cell Multiple Displacement Amplification.</title>
        <authorList>
            <person name="Yun J."/>
            <person name="Xu P."/>
            <person name="Xu J."/>
            <person name="Dai X."/>
            <person name="Wang Y."/>
            <person name="Zheng X."/>
            <person name="Cao C."/>
            <person name="Yi Q."/>
            <person name="Zhu Y."/>
            <person name="Wang L."/>
            <person name="Dong Z."/>
            <person name="Huang Y."/>
            <person name="Huang L."/>
            <person name="Du W."/>
        </authorList>
    </citation>
    <scope>NUCLEOTIDE SEQUENCE [LARGE SCALE GENOMIC DNA]</scope>
    <source>
        <strain evidence="3 4">Z-D1-2</strain>
    </source>
</reference>
<name>A0A2T4DVL7_9BACT</name>
<dbReference type="Proteomes" id="UP000636010">
    <property type="component" value="Unassembled WGS sequence"/>
</dbReference>
<feature type="signal peptide" evidence="1">
    <location>
        <begin position="1"/>
        <end position="19"/>
    </location>
</feature>
<accession>A0A2T4DVL7</accession>
<reference evidence="2" key="1">
    <citation type="journal article" date="2014" name="Int. J. Syst. Evol. Microbiol.">
        <title>Complete genome of a new Firmicutes species belonging to the dominant human colonic microbiota ('Ruminococcus bicirculans') reveals two chromosomes and a selective capacity to utilize plant glucans.</title>
        <authorList>
            <consortium name="NISC Comparative Sequencing Program"/>
            <person name="Wegmann U."/>
            <person name="Louis P."/>
            <person name="Goesmann A."/>
            <person name="Henrissat B."/>
            <person name="Duncan S.H."/>
            <person name="Flint H.J."/>
        </authorList>
    </citation>
    <scope>NUCLEOTIDE SEQUENCE</scope>
    <source>
        <strain evidence="2">CGMCC 1.10832</strain>
    </source>
</reference>
<evidence type="ECO:0000313" key="5">
    <source>
        <dbReference type="Proteomes" id="UP000636010"/>
    </source>
</evidence>
<evidence type="ECO:0000313" key="3">
    <source>
        <dbReference type="EMBL" id="PTB97847.1"/>
    </source>
</evidence>
<evidence type="ECO:0008006" key="6">
    <source>
        <dbReference type="Google" id="ProtNLM"/>
    </source>
</evidence>
<dbReference type="Proteomes" id="UP000240608">
    <property type="component" value="Unassembled WGS sequence"/>
</dbReference>
<keyword evidence="1" id="KW-0732">Signal</keyword>
<keyword evidence="5" id="KW-1185">Reference proteome</keyword>
<dbReference type="EMBL" id="BMEC01000014">
    <property type="protein sequence ID" value="GGC50474.1"/>
    <property type="molecule type" value="Genomic_DNA"/>
</dbReference>
<protein>
    <recommendedName>
        <fullName evidence="6">Carboxypeptidase-like regulatory domain-containing protein</fullName>
    </recommendedName>
</protein>
<dbReference type="Pfam" id="PF13715">
    <property type="entry name" value="CarbopepD_reg_2"/>
    <property type="match status" value="1"/>
</dbReference>
<dbReference type="EMBL" id="PYVU01000004">
    <property type="protein sequence ID" value="PTB97847.1"/>
    <property type="molecule type" value="Genomic_DNA"/>
</dbReference>
<comment type="caution">
    <text evidence="3">The sequence shown here is derived from an EMBL/GenBank/DDBJ whole genome shotgun (WGS) entry which is preliminary data.</text>
</comment>
<evidence type="ECO:0000313" key="4">
    <source>
        <dbReference type="Proteomes" id="UP000240608"/>
    </source>
</evidence>